<evidence type="ECO:0000313" key="1">
    <source>
        <dbReference type="EMBL" id="KAH7995089.1"/>
    </source>
</evidence>
<gene>
    <name evidence="1" type="ORF">K3G42_021131</name>
</gene>
<name>A0ACB8EQQ4_9SAUR</name>
<sequence length="142" mass="16214">MIPSANPINKHHSVKWPRHFFNLCHSNFSLFLNPQWNMTPDFPLPLLGFGKETATKPSAFCWSSPMMSRCLDKGRLCGNLPLPPTLIEVSIHLVFYSLQGLNSAECLSILVKRSFHYYSCLYTQALLLTFNVQNCYSNCKII</sequence>
<proteinExistence type="predicted"/>
<organism evidence="1 2">
    <name type="scientific">Sphaerodactylus townsendi</name>
    <dbReference type="NCBI Taxonomy" id="933632"/>
    <lineage>
        <taxon>Eukaryota</taxon>
        <taxon>Metazoa</taxon>
        <taxon>Chordata</taxon>
        <taxon>Craniata</taxon>
        <taxon>Vertebrata</taxon>
        <taxon>Euteleostomi</taxon>
        <taxon>Lepidosauria</taxon>
        <taxon>Squamata</taxon>
        <taxon>Bifurcata</taxon>
        <taxon>Gekkota</taxon>
        <taxon>Sphaerodactylidae</taxon>
        <taxon>Sphaerodactylus</taxon>
    </lineage>
</organism>
<dbReference type="EMBL" id="CM037620">
    <property type="protein sequence ID" value="KAH7995089.1"/>
    <property type="molecule type" value="Genomic_DNA"/>
</dbReference>
<reference evidence="1" key="1">
    <citation type="submission" date="2021-08" db="EMBL/GenBank/DDBJ databases">
        <title>The first chromosome-level gecko genome reveals the dynamic sex chromosomes of Neotropical dwarf geckos (Sphaerodactylidae: Sphaerodactylus).</title>
        <authorList>
            <person name="Pinto B.J."/>
            <person name="Keating S.E."/>
            <person name="Gamble T."/>
        </authorList>
    </citation>
    <scope>NUCLEOTIDE SEQUENCE</scope>
    <source>
        <strain evidence="1">TG3544</strain>
    </source>
</reference>
<comment type="caution">
    <text evidence="1">The sequence shown here is derived from an EMBL/GenBank/DDBJ whole genome shotgun (WGS) entry which is preliminary data.</text>
</comment>
<accession>A0ACB8EQQ4</accession>
<evidence type="ECO:0000313" key="2">
    <source>
        <dbReference type="Proteomes" id="UP000827872"/>
    </source>
</evidence>
<keyword evidence="2" id="KW-1185">Reference proteome</keyword>
<protein>
    <submittedName>
        <fullName evidence="1">Uncharacterized protein</fullName>
    </submittedName>
</protein>
<dbReference type="Proteomes" id="UP000827872">
    <property type="component" value="Linkage Group LG07"/>
</dbReference>